<feature type="domain" description="Carrier" evidence="7">
    <location>
        <begin position="1671"/>
        <end position="1745"/>
    </location>
</feature>
<evidence type="ECO:0000256" key="3">
    <source>
        <dbReference type="ARBA" id="ARBA00022450"/>
    </source>
</evidence>
<dbReference type="Pfam" id="PF00501">
    <property type="entry name" value="AMP-binding"/>
    <property type="match status" value="5"/>
</dbReference>
<dbReference type="InterPro" id="IPR029058">
    <property type="entry name" value="AB_hydrolase_fold"/>
</dbReference>
<protein>
    <submittedName>
        <fullName evidence="8">Amino acid adenylation domain-containing protein</fullName>
    </submittedName>
</protein>
<dbReference type="FunFam" id="1.10.1200.10:FF:000005">
    <property type="entry name" value="Nonribosomal peptide synthetase 1"/>
    <property type="match status" value="2"/>
</dbReference>
<feature type="compositionally biased region" description="Basic and acidic residues" evidence="6">
    <location>
        <begin position="5827"/>
        <end position="5840"/>
    </location>
</feature>
<dbReference type="InterPro" id="IPR000873">
    <property type="entry name" value="AMP-dep_synth/lig_dom"/>
</dbReference>
<dbReference type="SUPFAM" id="SSF52777">
    <property type="entry name" value="CoA-dependent acyltransferases"/>
    <property type="match status" value="12"/>
</dbReference>
<feature type="region of interest" description="Disordered" evidence="6">
    <location>
        <begin position="3167"/>
        <end position="3186"/>
    </location>
</feature>
<dbReference type="CDD" id="cd17646">
    <property type="entry name" value="A_NRPS_AB3403-like"/>
    <property type="match status" value="2"/>
</dbReference>
<gene>
    <name evidence="8" type="ORF">E8A74_45800</name>
</gene>
<dbReference type="PROSITE" id="PS00455">
    <property type="entry name" value="AMP_BINDING"/>
    <property type="match status" value="5"/>
</dbReference>
<dbReference type="FunFam" id="1.10.1200.10:FF:000016">
    <property type="entry name" value="Non-ribosomal peptide synthase"/>
    <property type="match status" value="3"/>
</dbReference>
<dbReference type="FunFam" id="3.30.300.30:FF:000010">
    <property type="entry name" value="Enterobactin synthetase component F"/>
    <property type="match status" value="5"/>
</dbReference>
<accession>A0A4U1IQ97</accession>
<dbReference type="PROSITE" id="PS50075">
    <property type="entry name" value="CARRIER"/>
    <property type="match status" value="5"/>
</dbReference>
<dbReference type="Proteomes" id="UP000309215">
    <property type="component" value="Unassembled WGS sequence"/>
</dbReference>
<dbReference type="EMBL" id="SSMQ01000089">
    <property type="protein sequence ID" value="TKC96372.1"/>
    <property type="molecule type" value="Genomic_DNA"/>
</dbReference>
<feature type="domain" description="Carrier" evidence="7">
    <location>
        <begin position="3188"/>
        <end position="3263"/>
    </location>
</feature>
<dbReference type="Pfam" id="PF13193">
    <property type="entry name" value="AMP-binding_C"/>
    <property type="match status" value="5"/>
</dbReference>
<dbReference type="FunFam" id="2.30.38.10:FF:000001">
    <property type="entry name" value="Non-ribosomal peptide synthetase PvdI"/>
    <property type="match status" value="3"/>
</dbReference>
<organism evidence="8 9">
    <name type="scientific">Polyangium fumosum</name>
    <dbReference type="NCBI Taxonomy" id="889272"/>
    <lineage>
        <taxon>Bacteria</taxon>
        <taxon>Pseudomonadati</taxon>
        <taxon>Myxococcota</taxon>
        <taxon>Polyangia</taxon>
        <taxon>Polyangiales</taxon>
        <taxon>Polyangiaceae</taxon>
        <taxon>Polyangium</taxon>
    </lineage>
</organism>
<dbReference type="Gene3D" id="3.40.50.980">
    <property type="match status" value="10"/>
</dbReference>
<dbReference type="NCBIfam" id="NF003417">
    <property type="entry name" value="PRK04813.1"/>
    <property type="match status" value="5"/>
</dbReference>
<dbReference type="InterPro" id="IPR006162">
    <property type="entry name" value="Ppantetheine_attach_site"/>
</dbReference>
<dbReference type="CDD" id="cd19543">
    <property type="entry name" value="DCL_NRPS"/>
    <property type="match status" value="1"/>
</dbReference>
<keyword evidence="4" id="KW-0597">Phosphoprotein</keyword>
<dbReference type="FunFam" id="3.40.50.980:FF:000001">
    <property type="entry name" value="Non-ribosomal peptide synthetase"/>
    <property type="match status" value="5"/>
</dbReference>
<evidence type="ECO:0000256" key="4">
    <source>
        <dbReference type="ARBA" id="ARBA00022553"/>
    </source>
</evidence>
<dbReference type="InterPro" id="IPR009081">
    <property type="entry name" value="PP-bd_ACP"/>
</dbReference>
<dbReference type="FunFam" id="3.40.50.12780:FF:000012">
    <property type="entry name" value="Non-ribosomal peptide synthetase"/>
    <property type="match status" value="4"/>
</dbReference>
<keyword evidence="3" id="KW-0596">Phosphopantetheine</keyword>
<name>A0A4U1IQ97_9BACT</name>
<dbReference type="InterPro" id="IPR045851">
    <property type="entry name" value="AMP-bd_C_sf"/>
</dbReference>
<dbReference type="InterPro" id="IPR020845">
    <property type="entry name" value="AMP-binding_CS"/>
</dbReference>
<dbReference type="CDD" id="cd05930">
    <property type="entry name" value="A_NRPS"/>
    <property type="match status" value="2"/>
</dbReference>
<dbReference type="PANTHER" id="PTHR45527:SF1">
    <property type="entry name" value="FATTY ACID SYNTHASE"/>
    <property type="match status" value="1"/>
</dbReference>
<dbReference type="Gene3D" id="3.30.559.30">
    <property type="entry name" value="Nonribosomal peptide synthetase, condensation domain"/>
    <property type="match status" value="6"/>
</dbReference>
<dbReference type="NCBIfam" id="TIGR01733">
    <property type="entry name" value="AA-adenyl-dom"/>
    <property type="match status" value="5"/>
</dbReference>
<dbReference type="InterPro" id="IPR036736">
    <property type="entry name" value="ACP-like_sf"/>
</dbReference>
<feature type="domain" description="Carrier" evidence="7">
    <location>
        <begin position="5298"/>
        <end position="5372"/>
    </location>
</feature>
<evidence type="ECO:0000256" key="1">
    <source>
        <dbReference type="ARBA" id="ARBA00001957"/>
    </source>
</evidence>
<dbReference type="Pfam" id="PF00668">
    <property type="entry name" value="Condensation"/>
    <property type="match status" value="6"/>
</dbReference>
<dbReference type="GO" id="GO:0043041">
    <property type="term" value="P:amino acid activation for nonribosomal peptide biosynthetic process"/>
    <property type="evidence" value="ECO:0007669"/>
    <property type="project" value="TreeGrafter"/>
</dbReference>
<dbReference type="CDD" id="cd19534">
    <property type="entry name" value="E_NRPS"/>
    <property type="match status" value="2"/>
</dbReference>
<dbReference type="InterPro" id="IPR010071">
    <property type="entry name" value="AA_adenyl_dom"/>
</dbReference>
<dbReference type="FunFam" id="3.40.50.980:FF:000002">
    <property type="entry name" value="Enterobactin synthetase component F"/>
    <property type="match status" value="2"/>
</dbReference>
<dbReference type="Gene3D" id="1.10.1200.10">
    <property type="entry name" value="ACP-like"/>
    <property type="match status" value="4"/>
</dbReference>
<dbReference type="Gene3D" id="3.30.559.10">
    <property type="entry name" value="Chloramphenicol acetyltransferase-like domain"/>
    <property type="match status" value="6"/>
</dbReference>
<dbReference type="GO" id="GO:0072330">
    <property type="term" value="P:monocarboxylic acid biosynthetic process"/>
    <property type="evidence" value="ECO:0007669"/>
    <property type="project" value="UniProtKB-ARBA"/>
</dbReference>
<reference evidence="8 9" key="1">
    <citation type="submission" date="2019-04" db="EMBL/GenBank/DDBJ databases">
        <authorList>
            <person name="Li Y."/>
            <person name="Wang J."/>
        </authorList>
    </citation>
    <scope>NUCLEOTIDE SEQUENCE [LARGE SCALE GENOMIC DNA]</scope>
    <source>
        <strain evidence="8 9">DSM 14668</strain>
    </source>
</reference>
<feature type="compositionally biased region" description="Basic residues" evidence="6">
    <location>
        <begin position="12"/>
        <end position="28"/>
    </location>
</feature>
<dbReference type="SUPFAM" id="SSF56801">
    <property type="entry name" value="Acetyl-CoA synthetase-like"/>
    <property type="match status" value="5"/>
</dbReference>
<evidence type="ECO:0000256" key="6">
    <source>
        <dbReference type="SAM" id="MobiDB-lite"/>
    </source>
</evidence>
<dbReference type="PROSITE" id="PS00012">
    <property type="entry name" value="PHOSPHOPANTETHEINE"/>
    <property type="match status" value="4"/>
</dbReference>
<dbReference type="Gene3D" id="3.30.300.30">
    <property type="match status" value="5"/>
</dbReference>
<dbReference type="NCBIfam" id="NF004282">
    <property type="entry name" value="PRK05691.1"/>
    <property type="match status" value="5"/>
</dbReference>
<feature type="region of interest" description="Disordered" evidence="6">
    <location>
        <begin position="1"/>
        <end position="52"/>
    </location>
</feature>
<dbReference type="InterPro" id="IPR020806">
    <property type="entry name" value="PKS_PP-bd"/>
</dbReference>
<dbReference type="CDD" id="cd19531">
    <property type="entry name" value="LCL_NRPS-like"/>
    <property type="match status" value="3"/>
</dbReference>
<feature type="region of interest" description="Disordered" evidence="6">
    <location>
        <begin position="5816"/>
        <end position="5848"/>
    </location>
</feature>
<dbReference type="SMART" id="SM00823">
    <property type="entry name" value="PKS_PP"/>
    <property type="match status" value="5"/>
</dbReference>
<dbReference type="CDD" id="cd12116">
    <property type="entry name" value="A_NRPS_Ta1_like"/>
    <property type="match status" value="1"/>
</dbReference>
<feature type="compositionally biased region" description="Basic and acidic residues" evidence="6">
    <location>
        <begin position="1"/>
        <end position="11"/>
    </location>
</feature>
<dbReference type="PANTHER" id="PTHR45527">
    <property type="entry name" value="NONRIBOSOMAL PEPTIDE SYNTHETASE"/>
    <property type="match status" value="1"/>
</dbReference>
<dbReference type="InterPro" id="IPR010060">
    <property type="entry name" value="NRPS_synth"/>
</dbReference>
<comment type="similarity">
    <text evidence="2">Belongs to the ATP-dependent AMP-binding enzyme family.</text>
</comment>
<dbReference type="Gene3D" id="2.30.38.10">
    <property type="entry name" value="Luciferase, Domain 3"/>
    <property type="match status" value="5"/>
</dbReference>
<dbReference type="Gene3D" id="3.40.50.1820">
    <property type="entry name" value="alpha/beta hydrolase"/>
    <property type="match status" value="1"/>
</dbReference>
<keyword evidence="9" id="KW-1185">Reference proteome</keyword>
<dbReference type="GO" id="GO:0003824">
    <property type="term" value="F:catalytic activity"/>
    <property type="evidence" value="ECO:0007669"/>
    <property type="project" value="InterPro"/>
</dbReference>
<feature type="domain" description="Carrier" evidence="7">
    <location>
        <begin position="4242"/>
        <end position="4317"/>
    </location>
</feature>
<comment type="cofactor">
    <cofactor evidence="1">
        <name>pantetheine 4'-phosphate</name>
        <dbReference type="ChEBI" id="CHEBI:47942"/>
    </cofactor>
</comment>
<sequence>MPCGHISDRSSRRPRRPSPRCSRSRRPAGRSSGSHRYHETQSRHTMSMHDESVDIRSQDAGRRGDLGARWNEGHVDPARPMGRLPLLTSDELRLLAAWNDTEVAYPACKCIHVLFAEQAARTPDAVALVFAEEELTYRELDERSNQLAHHLRVLGVGPEVRVGLCVERSLEMVVGLLGILKAGGAYVPLDPGYPRDRLAFMLADARPAVLLTQERLEGRLPAHEVVTVYLDAGAAPWQAQPLTSPDVQVGPDHAMYVIYTSGSTGRPKGVLNTHRGVDNRLRWMQRAYGLKASDAVLQKTPLSFDVSGWELWWPLLEGARMVIAAPEGHKDPRYLAALMGERGVTVTHFVPSMFGVFLAATEPRERASLRLVFASGEALPAHLRASWYAGSKGELHNLYGPTEAAIDVTSHACRPEEEGPVPIGRPIDNTRTYVLDDELRAVPVGVAGELYLSGVQLARGYLNRPELTAERFVPDPFSPEAGARMYRTGDLARWREDGALEFLGRIDHQVKVRGFRIELGEIEAALVTHASVRDCVVVARDEASGDKRLVAYVVAAEETWAPVALREHLGTTLPEYMVPSAFVRLTELPLNPSGKVDRKALPAPETTRDAAETSYVAPRTETERALVAIWEELLQVRPIGVRDSFFQLGGHSLLVFRLVSAVEARLGGALGVATVFRHPTIEALSTLWDTRAERPALAPQIRLSPRAEGEPPHEGLSGTERRIWFLEKLSPEARSYQIPHVFEVASAFSASALHESVRVLALRHEILRTTYPDVDGTPRRRVSDDVAIPIRVEDVSFLPEAERDSALQALLAAEVATYFDLECGPLTRVLAVQTAADRHVVVVHQHHIITDEWSWGLLLAELSSLYEASRRGGTAALPPLVSHYSDYARAERSALAGDGLAASRAYWKDALSGVPRLDLSIVSPPSGVGSGPEGCVSLHLSPETSRRMQALSRESGATPFMAWYGALAAVLARYSRQTDFGLGAVLANRQVAGTEAMLGFFTNTVVLRTDLSGDPTFAELLSRARRTSLDAYEHQALPFDVVVQDQGLSRQAGENPLFDVTFFEVTPPTAGDAAGWSPLLGAVPEGVTTAKNALAVTVRHGAEGAVVEVLYDTRRVSRTAAERLCGHLRALATDAAAHPDKHLSDLNLLTEEETEKLAAWNDTPKVDPAARCIHELIAEQAAKAPGAVALEQDGRQLSYGEFEAQANRLAHYLRSLGVGPEVRVALCVERSFDMVVGLVGILKAGGAFVPLDPAYPAERLSLLLSEAQAPVLLTHAHIEDRFTASGVTVVRLDVDAGQWASQPATLPESGVRPEHANYVVFTSGSTGKPKPVVNEHRGLAARVAFQREHFVIHPSDRVLQSAAVAFDGAIIDWMISLCNGAACVLPSNAHGAIDGIAECLENRGITVSFIPPAMLRVLNCRAPALRHITLAGDTTSPTLVAQWAKGRRMLNSYGPTEFSIFGAQAYFDAERPENFSIGRPVHGVQIHVLDGAKRPVPVGMAGEIHLAGVGLARGYLNRPGMTAERFVPEPFSKEPGARMYCTGDLARWNEDGELEFLGRADHQVKIRGFRVETGEVEAALSSHAAVGSCVVVAREDTPGDKRLVVYVVGKDGAPEAGALREHLRSRLPEYMIPSAFVFLDALPLSPNGKVDRKALPAPEDTRQVAEAAYTAPRTAAERALAEIWSEVLRAASVGIHDNFFALGGDSILAIQVVGRAKRAGLHLTVRDMFMHQTVAELSQAARSSSAALVEQGAVTGRVSLTPSQHWFLRKDPEEIHHFNQAMTWTPSSTLSPEIVAEALQVVLRQHDALRLRYHRAESGWVQRHAEEVALPLERVDLSAVPSSARKAAVQNVADALQGGLSLFTGPVARATWLDLGEEGTRLLLVVHHLVVDGVSWRILHEDLERACEDRLAGQTPQLAAKTTSFRQWSERLHAFIAGGGLSEELGYWQAQCARGVTPLSLDRDVAPGTVGESRTVDVELSVEETRALLQDVSSAYRTEINDVLLSALASALSAFCHTDTVCIDLEGHGREALVEDVDVSRTVGWFTALFPVWLTVPGNEDPAALLKGIKEQLRSVPSRGVGYGWLRYAHPDAAVRASLSVDSSVVFNYLGQLDMAAQGRGLLGPADEPAGRATSPRMRLWHTLAVNGGVWQGRLRFEWTYSPVVHDASTVEQLAARFVASLRRLIAHCTSSEAFGYTPSDFPLARLGQGVLDRLVGGMRDVESVYPLSPLQAGLLFHALNEPESPTYTVQLALELGGEVNAAALEGAWRTVIARYAVYRTSFVWQGVPEPLQVVHRHVSFSMPTYDWSSLDAAEAEARWETLQREERAAGFDFTHAPLSRVVLVRMPGGRTWMLNSTHHILSDGWSMPVVLGELQAAYAALRGGSRLVLPAPAPYERYIAWLATKDEQASAAFFATYLASVDEPTRLPFLPPAAMPAEATREHANRNDSLTAAETTELTAFARRHGLTVNTVVQGALAQILGRYTGRPDVVFGMTTSGRSAPIPGIERMVGLFINTLPLRARWSGSEGVVEWLQRLQAEQVDLRAHEATPLYEVQRASAVGGGRALFDTLLVFENYPVDEAAQQAEVLPIVNFRSFEQTSYPLTIAVVASKTLDLRWMWNPAALRGEDVERIWGHLRTLLLDMATRPDKPLSELATLTEAEHRQLAAWNDTEVAYPACKCIHVLFAEQAARTPDAVALVFAEQELTYRELDERSNQLAHHLRVLGVGPEVRVGLCVERSLGMVVGLLGILKAGGAYVPLDPGYPRDRLAFMLADARPAVLLTQERLEGSLPAHEVVTVYLDAGAAPWQAQPLTSPDVQVGPDHAMYVIYTSGSTGRPKGVLNTHRGVDNRLRWMQRAYGLKASDAVLQKTPLSFDVSGWELWWPLLEGARMVIAAPEGHKDPRYLAALMGERGVTVTHFVPSMFGVFLAATEPRERASLRLVFASGEALPAHLRASWYAGSKGELHNLYGPTEAAIDVTSHACRPEEEGPVPIGRPIDNTRTYVLDDELRAVPVGVAGELYLSGVQLARGYLNRPELTAERFVPDPFSPEAGARMYRTGDLARWREDGALEFLGRIDHQVKVRGFRIELGEIEAALVTHASVRDCVVVARDEASGDKRLVAYVVAAEETWAPVALREHLGTTLPEYMVPSAFVRLTELPLNPSGKVDRKALPAPEATRDAAETSYVAPRTDTERALVAIWEELLEVRPIGVHDDFFQLGGHSLLAVRLVSAVKARLGLGLTVATLLQQSTVAALAASLDGMAKRPAPVAGVSPAPRGAADSAYADLSGTERRMWFADKFLPEALSYQVPQMFVIRGALSEPALRQSVVLLAERQEILRTTYPEVDGVPRRVVAQRVSIPVRVEDVSALPEAAREAALRALLEAEIGMRFDLGAGPLTRVLVVSVSSAQHVVLVLQHHIITDEWSSGVLLSELSRLYEACCRGDAASLPALSYQFADYARGEQDALTGGGFGASRSYWKNKLAGVPRLQLPILRPASEGGPGPEASVKVRIPADASSALQALARDHGCTPFMAWYAVLTAVLSRYSGQKDFGLGAVIANREAPGASHLLGFFTNTVVLRTDLSGNPTFAELLSRARRTSLDAYEHQALPFDIVVQDQGLSRHAGENPLYDVAFFEVTPPTTGDAAGWSPFLGAVHEGMATAKDALAVSVQHSVEGTVLEVLYDMRRVSRTAAERLCSHLRTVMTDAAVHPDNRLSDLDLLTEEETEKLAAWNDTPKVDPAARCIHELIAEQAAKVPGAVALEQDGRQLSYGEFDAQANRLAHHLRSLGVGPEVRVALCVERSFDMVVGLVGILKAGGAFVPLDPAYPPERLSLLLSEAQAPVLLTHENLEGRFTASGVTVVRLDADATQWVSQQATPPESGVRPEHANYVVFTSGSTGKPKPVVNEHRGLAARVAFQREHFVIHPNDRVLQSAAVAFDGAIIDWMISLCNGAACVLPSNAHGAVEGIAECLENRGITVSFIPPAMLRVLNCRAPALRHITLAGDTTSPGLVAQWAKGRRVLNSYGPTEFSIFGAQAYFDAERPDNFSIGRPVHGVQIHVLDGAKRSVPIGMAGEIHLAGVGLARGYLNRPGMTAERFVPDPFSKEPGARMYCTGDLARWNEDGELEFLGRADHQVKIRGFRVEVGEIEAALSSHTAVGSCVVVAREDAPGDKRLVAYVVGRDGAPTADALREHLRSRLPEYMIPSAFVFLDALPLSPNGKVDRKALPSPEATRGEAEPSYVAPRTETERALVALWEELLEVRPIGAHDDFFLLGGHSLLAVRLVSAVKARLGLGLTVATLFQQSTLTALAASLDEMAKRSAPVATLSPAPRGAADPAYAGLSGTERRMWFLDKLSPEALSYQVPQMFVIRGALSEPSLRESVVLLAERQEILRTTYPEVDGVPRRVVAQRVSIPVRVEDVSALPEAAREAALRALLETEIGVRFDLGAGPLMRVVVVSVSSTQHVVLVLQHHIITDEWSSGVLLSELSRLYEACCRGDAGSLPALAYQFADYARAEQDALTGGGFGASRAYWKDKLAGVPRLQLPTLRPASEGGPGPEASVKVRIPADASSALHALARDHGCTAFMAWYAVLTAVLSRYSGQKDFGLGAVIANREVPGTADLLGFFTNTVVLRTDLSGNPTFGELLSMARRTSVEVHEHQALPFDVVVQDQGLSRHGDENPLYDVLLFEVSAPHTGVAAGWSPFPDVVSPGVTTAKNALVFAVVRDAEGTSIHLAYDTTRVDDAAARRLGEHLGALLLDAVAHPDKPLSELSFLTEAEHGQLAAWNDTAATYPEGKCIHDLFEEQAARTPDAVALVFAERELTYRELDQRSNQLAHYLRALGVGPEVLVGLCVERSLEMVVGLLGILKAGGAYVPLDPGYPRERLAYMLTDARPAVLLTQERLQDRLPAHEAVTVHLDASAPPWQEQPLTSPGAQVGPDNAVYVIYTSGSTGRPKGVQVLHGALTNLLHDFAETMGAGPQDAMLTVTSLSFDIAGLELFMPLLRGASVHLASQEDASHGEALVRALERATMMQATPATWRMVLDAGWEGGRLLQVLCGGEAMTPDLAAKLARRASTVRNVYGPTETTIWSAQYRVDAEQSNVRIGRGIANTQLHVVDRNLMQVPVGIPGELYIAGAGLARGYRGRPGLTAERFVPDPFSNVPGARMYRTGDLARWDANGELEFLGRIDHQVKIRGFRIELGEIEAVLSSHPAVRACAVVAWEYTPGDKRLVAYVVAGEGECTEGTLREHLQASLPAYMVPSVFVRLSALPLNPSGKVDRKALPAPEMTRSAVETSYVAPRTETERALAELWSQVLQFSPVGIHDNFFTLGGDSILAIQVIGRAKRAGLHLTVRDLFTHQTVAQLAQAVRRESAVLAEQGAVAGTVPLTPIQHWFLDRDPVDAHHFSPAMSWTPPPALSQEIAAEALRILAKQHDALRLRYRRTDTGWVQEHEAAATPVLERVDLSSIEPSARDAAVKKAAEVLQRGMNLSSGPIFRAAWLDMGEGGTRLLLAMHHLITDIVSWRIVCEDVERTCDMLIAGRIPDLGPKTTSLRQWSERLHAFVGDGGLSKQLEYWQVQCAGGVTSSARSRDGVAGTFGESRTLEVELPQAETRALLHDVGSVGGTEIHAVLLSALAEGLSASSGTDTVCVALQHHGREPVVEDVDVSRTVGWFSSLFPLSLDVPPGEDPAELLNGVKEQLRSVPGRGVGYGWLRYAHPDEAVRASLTVPMPVLFNYVGQHEAGSTWDFAGTEQTSTSPNMALFHELALSCIVMHGRLRLTWGYSPAMYETSTVERIAERVLSSLRRLIAHCTSRDAFGETPSSSSTAREEGASTHVEARSIARQPCTS</sequence>
<dbReference type="GO" id="GO:0044550">
    <property type="term" value="P:secondary metabolite biosynthetic process"/>
    <property type="evidence" value="ECO:0007669"/>
    <property type="project" value="UniProtKB-ARBA"/>
</dbReference>
<feature type="compositionally biased region" description="Basic and acidic residues" evidence="6">
    <location>
        <begin position="3167"/>
        <end position="3182"/>
    </location>
</feature>
<evidence type="ECO:0000256" key="2">
    <source>
        <dbReference type="ARBA" id="ARBA00006432"/>
    </source>
</evidence>
<dbReference type="InterPro" id="IPR023213">
    <property type="entry name" value="CAT-like_dom_sf"/>
</dbReference>
<feature type="region of interest" description="Disordered" evidence="6">
    <location>
        <begin position="4221"/>
        <end position="4242"/>
    </location>
</feature>
<dbReference type="Pfam" id="PF00550">
    <property type="entry name" value="PP-binding"/>
    <property type="match status" value="5"/>
</dbReference>
<evidence type="ECO:0000313" key="8">
    <source>
        <dbReference type="EMBL" id="TKC96372.1"/>
    </source>
</evidence>
<dbReference type="InterPro" id="IPR001242">
    <property type="entry name" value="Condensation_dom"/>
</dbReference>
<dbReference type="GO" id="GO:0031177">
    <property type="term" value="F:phosphopantetheine binding"/>
    <property type="evidence" value="ECO:0007669"/>
    <property type="project" value="InterPro"/>
</dbReference>
<keyword evidence="5" id="KW-0677">Repeat</keyword>
<dbReference type="NCBIfam" id="TIGR01720">
    <property type="entry name" value="NRPS-para261"/>
    <property type="match status" value="2"/>
</dbReference>
<dbReference type="InterPro" id="IPR025110">
    <property type="entry name" value="AMP-bd_C"/>
</dbReference>
<feature type="compositionally biased region" description="Basic and acidic residues" evidence="6">
    <location>
        <begin position="36"/>
        <end position="52"/>
    </location>
</feature>
<feature type="domain" description="Carrier" evidence="7">
    <location>
        <begin position="617"/>
        <end position="692"/>
    </location>
</feature>
<dbReference type="OrthoDB" id="5349841at2"/>
<evidence type="ECO:0000313" key="9">
    <source>
        <dbReference type="Proteomes" id="UP000309215"/>
    </source>
</evidence>
<evidence type="ECO:0000259" key="7">
    <source>
        <dbReference type="PROSITE" id="PS50075"/>
    </source>
</evidence>
<dbReference type="GO" id="GO:0005737">
    <property type="term" value="C:cytoplasm"/>
    <property type="evidence" value="ECO:0007669"/>
    <property type="project" value="TreeGrafter"/>
</dbReference>
<evidence type="ECO:0000256" key="5">
    <source>
        <dbReference type="ARBA" id="ARBA00022737"/>
    </source>
</evidence>
<comment type="caution">
    <text evidence="8">The sequence shown here is derived from an EMBL/GenBank/DDBJ whole genome shotgun (WGS) entry which is preliminary data.</text>
</comment>
<proteinExistence type="inferred from homology"/>
<dbReference type="SUPFAM" id="SSF47336">
    <property type="entry name" value="ACP-like"/>
    <property type="match status" value="5"/>
</dbReference>